<dbReference type="Pfam" id="PF00440">
    <property type="entry name" value="TetR_N"/>
    <property type="match status" value="1"/>
</dbReference>
<keyword evidence="3" id="KW-0804">Transcription</keyword>
<gene>
    <name evidence="6" type="ORF">PIL02S_04596</name>
</gene>
<dbReference type="OrthoDB" id="9785164at2"/>
<evidence type="ECO:0000259" key="5">
    <source>
        <dbReference type="PROSITE" id="PS50977"/>
    </source>
</evidence>
<accession>A0A2W0C5L4</accession>
<feature type="domain" description="HTH tetR-type" evidence="5">
    <location>
        <begin position="9"/>
        <end position="69"/>
    </location>
</feature>
<proteinExistence type="predicted"/>
<keyword evidence="2 4" id="KW-0238">DNA-binding</keyword>
<dbReference type="GO" id="GO:0003700">
    <property type="term" value="F:DNA-binding transcription factor activity"/>
    <property type="evidence" value="ECO:0007669"/>
    <property type="project" value="InterPro"/>
</dbReference>
<evidence type="ECO:0000256" key="3">
    <source>
        <dbReference type="ARBA" id="ARBA00023163"/>
    </source>
</evidence>
<sequence>MNKKHLQSEQTKRGILLAAGQLFREKGYSATSIEDIVAITGKSKGNIYYHFGSKEALFLYLLEDWETEWRSSWLEKEPLLSTFSEKIDGLFQTMANDMYHPLTNVMDEFLSKEWNNTKIQASVTHYVEGHIAFIRDILEIAMLDGEIAIDDSKSLATILEAMIQGLALMASRMNGNEMKVLYRKAAQVFLQGVLNPKPYLSWYYDQTK</sequence>
<dbReference type="Proteomes" id="UP000247459">
    <property type="component" value="Unassembled WGS sequence"/>
</dbReference>
<keyword evidence="1" id="KW-0805">Transcription regulation</keyword>
<evidence type="ECO:0000313" key="6">
    <source>
        <dbReference type="EMBL" id="PYY27923.1"/>
    </source>
</evidence>
<dbReference type="PROSITE" id="PS50977">
    <property type="entry name" value="HTH_TETR_2"/>
    <property type="match status" value="1"/>
</dbReference>
<dbReference type="Gene3D" id="1.10.357.10">
    <property type="entry name" value="Tetracycline Repressor, domain 2"/>
    <property type="match status" value="1"/>
</dbReference>
<dbReference type="InterPro" id="IPR009057">
    <property type="entry name" value="Homeodomain-like_sf"/>
</dbReference>
<dbReference type="SUPFAM" id="SSF48498">
    <property type="entry name" value="Tetracyclin repressor-like, C-terminal domain"/>
    <property type="match status" value="1"/>
</dbReference>
<dbReference type="PRINTS" id="PR00455">
    <property type="entry name" value="HTHTETR"/>
</dbReference>
<evidence type="ECO:0000313" key="7">
    <source>
        <dbReference type="Proteomes" id="UP000247459"/>
    </source>
</evidence>
<feature type="DNA-binding region" description="H-T-H motif" evidence="4">
    <location>
        <begin position="32"/>
        <end position="51"/>
    </location>
</feature>
<dbReference type="GO" id="GO:0003677">
    <property type="term" value="F:DNA binding"/>
    <property type="evidence" value="ECO:0007669"/>
    <property type="project" value="UniProtKB-UniRule"/>
</dbReference>
<evidence type="ECO:0000256" key="4">
    <source>
        <dbReference type="PROSITE-ProRule" id="PRU00335"/>
    </source>
</evidence>
<dbReference type="EMBL" id="PRLG01000021">
    <property type="protein sequence ID" value="PYY27923.1"/>
    <property type="molecule type" value="Genomic_DNA"/>
</dbReference>
<dbReference type="PANTHER" id="PTHR47506:SF1">
    <property type="entry name" value="HTH-TYPE TRANSCRIPTIONAL REGULATOR YJDC"/>
    <property type="match status" value="1"/>
</dbReference>
<comment type="caution">
    <text evidence="6">The sequence shown here is derived from an EMBL/GenBank/DDBJ whole genome shotgun (WGS) entry which is preliminary data.</text>
</comment>
<evidence type="ECO:0000256" key="2">
    <source>
        <dbReference type="ARBA" id="ARBA00023125"/>
    </source>
</evidence>
<reference evidence="6 7" key="1">
    <citation type="submission" date="2018-01" db="EMBL/GenBank/DDBJ databases">
        <title>Genome sequence of the PGP bacterium Paenibacillus illinoisensis E3.</title>
        <authorList>
            <person name="Rolli E."/>
            <person name="Marasco R."/>
            <person name="Bessem C."/>
            <person name="Michoud G."/>
            <person name="Gaiarsa S."/>
            <person name="Borin S."/>
            <person name="Daffonchio D."/>
        </authorList>
    </citation>
    <scope>NUCLEOTIDE SEQUENCE [LARGE SCALE GENOMIC DNA]</scope>
    <source>
        <strain evidence="6 7">E3</strain>
    </source>
</reference>
<evidence type="ECO:0000256" key="1">
    <source>
        <dbReference type="ARBA" id="ARBA00023015"/>
    </source>
</evidence>
<dbReference type="InterPro" id="IPR001647">
    <property type="entry name" value="HTH_TetR"/>
</dbReference>
<dbReference type="InterPro" id="IPR013571">
    <property type="entry name" value="Tscrpt_reg_QacR_C"/>
</dbReference>
<organism evidence="6 7">
    <name type="scientific">Paenibacillus illinoisensis</name>
    <dbReference type="NCBI Taxonomy" id="59845"/>
    <lineage>
        <taxon>Bacteria</taxon>
        <taxon>Bacillati</taxon>
        <taxon>Bacillota</taxon>
        <taxon>Bacilli</taxon>
        <taxon>Bacillales</taxon>
        <taxon>Paenibacillaceae</taxon>
        <taxon>Paenibacillus</taxon>
    </lineage>
</organism>
<dbReference type="Gene3D" id="1.10.10.60">
    <property type="entry name" value="Homeodomain-like"/>
    <property type="match status" value="1"/>
</dbReference>
<dbReference type="PANTHER" id="PTHR47506">
    <property type="entry name" value="TRANSCRIPTIONAL REGULATORY PROTEIN"/>
    <property type="match status" value="1"/>
</dbReference>
<dbReference type="GO" id="GO:0045892">
    <property type="term" value="P:negative regulation of DNA-templated transcription"/>
    <property type="evidence" value="ECO:0007669"/>
    <property type="project" value="InterPro"/>
</dbReference>
<dbReference type="RefSeq" id="WP_110821552.1">
    <property type="nucleotide sequence ID" value="NZ_PRLG01000021.1"/>
</dbReference>
<dbReference type="Pfam" id="PF08360">
    <property type="entry name" value="TetR_C_5"/>
    <property type="match status" value="1"/>
</dbReference>
<dbReference type="SUPFAM" id="SSF46689">
    <property type="entry name" value="Homeodomain-like"/>
    <property type="match status" value="1"/>
</dbReference>
<protein>
    <submittedName>
        <fullName evidence="6">Tetracycline transcriptional regulator QacR domain protein</fullName>
    </submittedName>
</protein>
<name>A0A2W0C5L4_9BACL</name>
<dbReference type="AlphaFoldDB" id="A0A2W0C5L4"/>
<dbReference type="InterPro" id="IPR036271">
    <property type="entry name" value="Tet_transcr_reg_TetR-rel_C_sf"/>
</dbReference>